<reference evidence="2 3" key="1">
    <citation type="submission" date="2020-07" db="EMBL/GenBank/DDBJ databases">
        <title>Sequencing the genomes of 1000 actinobacteria strains.</title>
        <authorList>
            <person name="Klenk H.-P."/>
        </authorList>
    </citation>
    <scope>NUCLEOTIDE SEQUENCE [LARGE SCALE GENOMIC DNA]</scope>
    <source>
        <strain evidence="2 3">DSM 23141</strain>
    </source>
</reference>
<keyword evidence="3" id="KW-1185">Reference proteome</keyword>
<dbReference type="SUPFAM" id="SSF54593">
    <property type="entry name" value="Glyoxalase/Bleomycin resistance protein/Dihydroxybiphenyl dioxygenase"/>
    <property type="match status" value="1"/>
</dbReference>
<dbReference type="PANTHER" id="PTHR36503">
    <property type="entry name" value="BLR2520 PROTEIN"/>
    <property type="match status" value="1"/>
</dbReference>
<dbReference type="GO" id="GO:0051213">
    <property type="term" value="F:dioxygenase activity"/>
    <property type="evidence" value="ECO:0007669"/>
    <property type="project" value="UniProtKB-KW"/>
</dbReference>
<dbReference type="Pfam" id="PF00903">
    <property type="entry name" value="Glyoxalase"/>
    <property type="match status" value="1"/>
</dbReference>
<evidence type="ECO:0000313" key="3">
    <source>
        <dbReference type="Proteomes" id="UP000553888"/>
    </source>
</evidence>
<dbReference type="GO" id="GO:0016829">
    <property type="term" value="F:lyase activity"/>
    <property type="evidence" value="ECO:0007669"/>
    <property type="project" value="UniProtKB-KW"/>
</dbReference>
<keyword evidence="2" id="KW-0560">Oxidoreductase</keyword>
<dbReference type="PANTHER" id="PTHR36503:SF3">
    <property type="entry name" value="BLR0126 PROTEIN"/>
    <property type="match status" value="1"/>
</dbReference>
<protein>
    <submittedName>
        <fullName evidence="2">Catechol 2,3-dioxygenase-like lactoylglutathione lyase family enzyme</fullName>
    </submittedName>
</protein>
<evidence type="ECO:0000313" key="2">
    <source>
        <dbReference type="EMBL" id="NYH00424.1"/>
    </source>
</evidence>
<dbReference type="AlphaFoldDB" id="A0A852YD18"/>
<gene>
    <name evidence="2" type="ORF">BJ979_003049</name>
</gene>
<organism evidence="2 3">
    <name type="scientific">Schumannella luteola</name>
    <dbReference type="NCBI Taxonomy" id="472059"/>
    <lineage>
        <taxon>Bacteria</taxon>
        <taxon>Bacillati</taxon>
        <taxon>Actinomycetota</taxon>
        <taxon>Actinomycetes</taxon>
        <taxon>Micrococcales</taxon>
        <taxon>Microbacteriaceae</taxon>
        <taxon>Schumannella</taxon>
    </lineage>
</organism>
<name>A0A852YD18_9MICO</name>
<accession>A0A852YD18</accession>
<sequence>MTIRFGMIVLYVRDLDKSIAFYRLLGLDVPEPRPDRPVTQIPLGSGISFLLTTAEIATRVDADWRRPSDGYQQVIEFFVGDDAAVDETWQRMTAAGYVGRAAPANPLQPYATLIEDPDGNVVMITHDPAVAAAS</sequence>
<dbReference type="Gene3D" id="3.10.180.10">
    <property type="entry name" value="2,3-Dihydroxybiphenyl 1,2-Dioxygenase, domain 1"/>
    <property type="match status" value="1"/>
</dbReference>
<dbReference type="RefSeq" id="WP_179569240.1">
    <property type="nucleotide sequence ID" value="NZ_JACBZY010000001.1"/>
</dbReference>
<keyword evidence="2" id="KW-0456">Lyase</keyword>
<keyword evidence="2" id="KW-0223">Dioxygenase</keyword>
<dbReference type="InterPro" id="IPR037523">
    <property type="entry name" value="VOC_core"/>
</dbReference>
<feature type="domain" description="VOC" evidence="1">
    <location>
        <begin position="4"/>
        <end position="127"/>
    </location>
</feature>
<comment type="caution">
    <text evidence="2">The sequence shown here is derived from an EMBL/GenBank/DDBJ whole genome shotgun (WGS) entry which is preliminary data.</text>
</comment>
<dbReference type="PROSITE" id="PS51819">
    <property type="entry name" value="VOC"/>
    <property type="match status" value="1"/>
</dbReference>
<dbReference type="InterPro" id="IPR004360">
    <property type="entry name" value="Glyas_Fos-R_dOase_dom"/>
</dbReference>
<dbReference type="InterPro" id="IPR029068">
    <property type="entry name" value="Glyas_Bleomycin-R_OHBP_Dase"/>
</dbReference>
<dbReference type="EMBL" id="JACBZY010000001">
    <property type="protein sequence ID" value="NYH00424.1"/>
    <property type="molecule type" value="Genomic_DNA"/>
</dbReference>
<dbReference type="Proteomes" id="UP000553888">
    <property type="component" value="Unassembled WGS sequence"/>
</dbReference>
<proteinExistence type="predicted"/>
<evidence type="ECO:0000259" key="1">
    <source>
        <dbReference type="PROSITE" id="PS51819"/>
    </source>
</evidence>